<feature type="region of interest" description="Disordered" evidence="5">
    <location>
        <begin position="1"/>
        <end position="24"/>
    </location>
</feature>
<dbReference type="GO" id="GO:0030688">
    <property type="term" value="C:preribosome, small subunit precursor"/>
    <property type="evidence" value="ECO:0007669"/>
    <property type="project" value="TreeGrafter"/>
</dbReference>
<evidence type="ECO:0000256" key="6">
    <source>
        <dbReference type="SAM" id="Phobius"/>
    </source>
</evidence>
<dbReference type="CDD" id="cd09876">
    <property type="entry name" value="PIN_Nob1-like"/>
    <property type="match status" value="1"/>
</dbReference>
<dbReference type="PANTHER" id="PTHR12814:SF2">
    <property type="entry name" value="RNA-BINDING PROTEIN NOB1"/>
    <property type="match status" value="1"/>
</dbReference>
<sequence length="595" mass="66144">METPPPLESAAPPPSDGAPPMPARPMVNQVLGKANMNGGGVAVAVVDANAVIHGDRLVGVADRYVSVREVLDEVRDPTSRRRVAFLPFDIETIEPSPEFIKKVVKFARETGDLQTLSDVDIKLIALTYMLEAQAHGTSHLRECPPPLTVLNVKNFKEAPMPGWGSNVSNLAEWEALDQIPETGPNNGGSRILPLKDLDENSSSFGEESREVLPGDVVGEKKQVTLKKEVDLTGKQMVACGIDATGGEAAENDDDWLPAVSRSTHRKYLRRKARCEERERASEEEMNTSLANEQSGNLDEEGESEENDNVHLEDHVGISESLEDELEKLDIGSEMVDSVDVSNEDDKNDARSEMEGSVDVSNADDGNSSEQSWMLRSLSDSSIACITSDFAMQNVLLQIGLRLLAPGGMQIRQLHRWVLKCHACNKVTQEIGRIFCPKCGNGGTLRKVSVTVSEKGIVLAARKQRFLLRGTKFSLPLPQGGREAITKNPVLREDQLPHKLLHPKSKKKPSKQVRFFVLFCYLLLWLICFGVFQSKVFEGDKCKLDLGVFDCTIRDLTGNLLEFYKFGYFTIHIQSWYILKISCRSWKCNFWCLFLL</sequence>
<keyword evidence="6" id="KW-0812">Transmembrane</keyword>
<dbReference type="Pfam" id="PF17146">
    <property type="entry name" value="PIN_6"/>
    <property type="match status" value="1"/>
</dbReference>
<dbReference type="Proteomes" id="UP001151287">
    <property type="component" value="Unassembled WGS sequence"/>
</dbReference>
<keyword evidence="6" id="KW-0472">Membrane</keyword>
<reference evidence="9" key="1">
    <citation type="journal article" date="2022" name="Cell">
        <title>Repeat-based holocentromeres influence genome architecture and karyotype evolution.</title>
        <authorList>
            <person name="Hofstatter P.G."/>
            <person name="Thangavel G."/>
            <person name="Lux T."/>
            <person name="Neumann P."/>
            <person name="Vondrak T."/>
            <person name="Novak P."/>
            <person name="Zhang M."/>
            <person name="Costa L."/>
            <person name="Castellani M."/>
            <person name="Scott A."/>
            <person name="Toegelov H."/>
            <person name="Fuchs J."/>
            <person name="Mata-Sucre Y."/>
            <person name="Dias Y."/>
            <person name="Vanzela A.L.L."/>
            <person name="Huettel B."/>
            <person name="Almeida C.C.S."/>
            <person name="Simkova H."/>
            <person name="Souza G."/>
            <person name="Pedrosa-Harand A."/>
            <person name="Macas J."/>
            <person name="Mayer K.F.X."/>
            <person name="Houben A."/>
            <person name="Marques A."/>
        </authorList>
    </citation>
    <scope>NUCLEOTIDE SEQUENCE</scope>
    <source>
        <strain evidence="9">RhyBre1mFocal</strain>
    </source>
</reference>
<dbReference type="GO" id="GO:0031981">
    <property type="term" value="C:nuclear lumen"/>
    <property type="evidence" value="ECO:0007669"/>
    <property type="project" value="UniProtKB-ARBA"/>
</dbReference>
<dbReference type="GO" id="GO:0030490">
    <property type="term" value="P:maturation of SSU-rRNA"/>
    <property type="evidence" value="ECO:0007669"/>
    <property type="project" value="TreeGrafter"/>
</dbReference>
<protein>
    <submittedName>
        <fullName evidence="9">Uncharacterized protein</fullName>
    </submittedName>
</protein>
<feature type="compositionally biased region" description="Basic and acidic residues" evidence="5">
    <location>
        <begin position="343"/>
        <end position="353"/>
    </location>
</feature>
<dbReference type="InterPro" id="IPR039907">
    <property type="entry name" value="NOB1"/>
</dbReference>
<feature type="domain" description="Nin one binding (NOB1) Zn-ribbon-like" evidence="7">
    <location>
        <begin position="410"/>
        <end position="480"/>
    </location>
</feature>
<dbReference type="FunFam" id="3.40.50.1010:FF:000020">
    <property type="entry name" value="20S-pre-rRNA D-site endonuclease NOB1"/>
    <property type="match status" value="1"/>
</dbReference>
<dbReference type="InterPro" id="IPR036283">
    <property type="entry name" value="NOB1_Zf-like_sf"/>
</dbReference>
<evidence type="ECO:0000256" key="4">
    <source>
        <dbReference type="ARBA" id="ARBA00022801"/>
    </source>
</evidence>
<dbReference type="GO" id="GO:0004521">
    <property type="term" value="F:RNA endonuclease activity"/>
    <property type="evidence" value="ECO:0007669"/>
    <property type="project" value="UniProtKB-ARBA"/>
</dbReference>
<dbReference type="InterPro" id="IPR033411">
    <property type="entry name" value="Ribonuclease_PIN"/>
</dbReference>
<dbReference type="Gene3D" id="6.20.210.10">
    <property type="entry name" value="Nin one binding (NOB1), Zn-ribbon-like"/>
    <property type="match status" value="1"/>
</dbReference>
<feature type="domain" description="Ribonuclease PIN" evidence="8">
    <location>
        <begin position="45"/>
        <end position="130"/>
    </location>
</feature>
<comment type="similarity">
    <text evidence="1">Belongs to the NOB1 family.</text>
</comment>
<feature type="compositionally biased region" description="Polar residues" evidence="5">
    <location>
        <begin position="286"/>
        <end position="296"/>
    </location>
</feature>
<evidence type="ECO:0000313" key="9">
    <source>
        <dbReference type="EMBL" id="KAJ1690446.1"/>
    </source>
</evidence>
<feature type="region of interest" description="Disordered" evidence="5">
    <location>
        <begin position="273"/>
        <end position="307"/>
    </location>
</feature>
<keyword evidence="3" id="KW-0479">Metal-binding</keyword>
<accession>A0A9Q0HL99</accession>
<dbReference type="InterPro" id="IPR014881">
    <property type="entry name" value="NOB1_Zn-bd"/>
</dbReference>
<gene>
    <name evidence="9" type="ORF">LUZ63_014601</name>
</gene>
<keyword evidence="2" id="KW-0540">Nuclease</keyword>
<dbReference type="SUPFAM" id="SSF144206">
    <property type="entry name" value="NOB1 zinc finger-like"/>
    <property type="match status" value="1"/>
</dbReference>
<organism evidence="9 10">
    <name type="scientific">Rhynchospora breviuscula</name>
    <dbReference type="NCBI Taxonomy" id="2022672"/>
    <lineage>
        <taxon>Eukaryota</taxon>
        <taxon>Viridiplantae</taxon>
        <taxon>Streptophyta</taxon>
        <taxon>Embryophyta</taxon>
        <taxon>Tracheophyta</taxon>
        <taxon>Spermatophyta</taxon>
        <taxon>Magnoliopsida</taxon>
        <taxon>Liliopsida</taxon>
        <taxon>Poales</taxon>
        <taxon>Cyperaceae</taxon>
        <taxon>Cyperoideae</taxon>
        <taxon>Rhynchosporeae</taxon>
        <taxon>Rhynchospora</taxon>
    </lineage>
</organism>
<keyword evidence="10" id="KW-1185">Reference proteome</keyword>
<feature type="region of interest" description="Disordered" evidence="5">
    <location>
        <begin position="332"/>
        <end position="369"/>
    </location>
</feature>
<dbReference type="EMBL" id="JAMQYH010000004">
    <property type="protein sequence ID" value="KAJ1690446.1"/>
    <property type="molecule type" value="Genomic_DNA"/>
</dbReference>
<dbReference type="AlphaFoldDB" id="A0A9Q0HL99"/>
<evidence type="ECO:0000259" key="8">
    <source>
        <dbReference type="Pfam" id="PF17146"/>
    </source>
</evidence>
<dbReference type="OrthoDB" id="446759at2759"/>
<evidence type="ECO:0000256" key="2">
    <source>
        <dbReference type="ARBA" id="ARBA00022722"/>
    </source>
</evidence>
<dbReference type="PANTHER" id="PTHR12814">
    <property type="entry name" value="RNA-BINDING PROTEIN NOB1"/>
    <property type="match status" value="1"/>
</dbReference>
<evidence type="ECO:0000256" key="5">
    <source>
        <dbReference type="SAM" id="MobiDB-lite"/>
    </source>
</evidence>
<dbReference type="GO" id="GO:0046872">
    <property type="term" value="F:metal ion binding"/>
    <property type="evidence" value="ECO:0007669"/>
    <property type="project" value="UniProtKB-KW"/>
</dbReference>
<keyword evidence="4" id="KW-0378">Hydrolase</keyword>
<evidence type="ECO:0000256" key="3">
    <source>
        <dbReference type="ARBA" id="ARBA00022723"/>
    </source>
</evidence>
<comment type="caution">
    <text evidence="9">The sequence shown here is derived from an EMBL/GenBank/DDBJ whole genome shotgun (WGS) entry which is preliminary data.</text>
</comment>
<proteinExistence type="inferred from homology"/>
<keyword evidence="6" id="KW-1133">Transmembrane helix</keyword>
<evidence type="ECO:0000259" key="7">
    <source>
        <dbReference type="Pfam" id="PF08772"/>
    </source>
</evidence>
<dbReference type="Gene3D" id="3.40.50.1010">
    <property type="entry name" value="5'-nuclease"/>
    <property type="match status" value="1"/>
</dbReference>
<evidence type="ECO:0000256" key="1">
    <source>
        <dbReference type="ARBA" id="ARBA00005858"/>
    </source>
</evidence>
<feature type="compositionally biased region" description="Acidic residues" evidence="5">
    <location>
        <begin position="297"/>
        <end position="306"/>
    </location>
</feature>
<dbReference type="GO" id="GO:0016787">
    <property type="term" value="F:hydrolase activity"/>
    <property type="evidence" value="ECO:0007669"/>
    <property type="project" value="UniProtKB-KW"/>
</dbReference>
<feature type="transmembrane region" description="Helical" evidence="6">
    <location>
        <begin position="512"/>
        <end position="531"/>
    </location>
</feature>
<feature type="compositionally biased region" description="Basic and acidic residues" evidence="5">
    <location>
        <begin position="273"/>
        <end position="282"/>
    </location>
</feature>
<feature type="compositionally biased region" description="Pro residues" evidence="5">
    <location>
        <begin position="1"/>
        <end position="23"/>
    </location>
</feature>
<evidence type="ECO:0000313" key="10">
    <source>
        <dbReference type="Proteomes" id="UP001151287"/>
    </source>
</evidence>
<feature type="region of interest" description="Disordered" evidence="5">
    <location>
        <begin position="180"/>
        <end position="211"/>
    </location>
</feature>
<dbReference type="GO" id="GO:0005737">
    <property type="term" value="C:cytoplasm"/>
    <property type="evidence" value="ECO:0007669"/>
    <property type="project" value="UniProtKB-ARBA"/>
</dbReference>
<dbReference type="Pfam" id="PF08772">
    <property type="entry name" value="Zn_ribbon_NOB1"/>
    <property type="match status" value="1"/>
</dbReference>
<name>A0A9Q0HL99_9POAL</name>